<dbReference type="Gene3D" id="3.80.10.10">
    <property type="entry name" value="Ribonuclease Inhibitor"/>
    <property type="match status" value="1"/>
</dbReference>
<sequence>MRTRTPSLSRSQDSMEPSPTLKLPTETIAEIFHHYLPPYPLCPPFLGDSSPTRLTHVCRRWRDIALSSRALWRAIRIDGKETQPDDVPSRQLSFTETWFARSEPLAVSVSYRCHFHAYYATAPKWQHQTAILAALFAQCHRWQYATLELSENVPIVPSRASPTRHMPLLVDLRLKTYSMGTEVALAKLDTPRLRRLEGILQSHDNYMVLFGPSVLGGLTHLTLHFIAVTDAWSLLKHCPLLTHCRLLVTNAVFLGSEFEETHVRVPLSNLTTLVLDFAGGVVPNIDVLLSAVALPALQNLAINESLANFGLSQAFADDPHCAKTLAAAVDRWDCHLQTLSVLRCDFRKREKVLEEYSRAFGGVGQIELLDKDDDEILRGRWFA</sequence>
<name>A0A8H6TJT4_MYCCL</name>
<keyword evidence="3" id="KW-1185">Reference proteome</keyword>
<evidence type="ECO:0000256" key="1">
    <source>
        <dbReference type="SAM" id="MobiDB-lite"/>
    </source>
</evidence>
<protein>
    <recommendedName>
        <fullName evidence="4">F-box domain-containing protein</fullName>
    </recommendedName>
</protein>
<comment type="caution">
    <text evidence="2">The sequence shown here is derived from an EMBL/GenBank/DDBJ whole genome shotgun (WGS) entry which is preliminary data.</text>
</comment>
<dbReference type="OrthoDB" id="2842221at2759"/>
<evidence type="ECO:0000313" key="2">
    <source>
        <dbReference type="EMBL" id="KAF7318591.1"/>
    </source>
</evidence>
<dbReference type="InterPro" id="IPR032675">
    <property type="entry name" value="LRR_dom_sf"/>
</dbReference>
<reference evidence="2" key="1">
    <citation type="submission" date="2020-05" db="EMBL/GenBank/DDBJ databases">
        <title>Mycena genomes resolve the evolution of fungal bioluminescence.</title>
        <authorList>
            <person name="Tsai I.J."/>
        </authorList>
    </citation>
    <scope>NUCLEOTIDE SEQUENCE</scope>
    <source>
        <strain evidence="2">110903Hualien_Pintung</strain>
    </source>
</reference>
<dbReference type="EMBL" id="JACAZE010000004">
    <property type="protein sequence ID" value="KAF7318591.1"/>
    <property type="molecule type" value="Genomic_DNA"/>
</dbReference>
<dbReference type="Gene3D" id="1.20.1280.50">
    <property type="match status" value="1"/>
</dbReference>
<feature type="region of interest" description="Disordered" evidence="1">
    <location>
        <begin position="1"/>
        <end position="20"/>
    </location>
</feature>
<gene>
    <name evidence="2" type="ORF">HMN09_00369800</name>
</gene>
<accession>A0A8H6TJT4</accession>
<dbReference type="AlphaFoldDB" id="A0A8H6TJT4"/>
<evidence type="ECO:0000313" key="3">
    <source>
        <dbReference type="Proteomes" id="UP000613580"/>
    </source>
</evidence>
<organism evidence="2 3">
    <name type="scientific">Mycena chlorophos</name>
    <name type="common">Agaric fungus</name>
    <name type="synonym">Agaricus chlorophos</name>
    <dbReference type="NCBI Taxonomy" id="658473"/>
    <lineage>
        <taxon>Eukaryota</taxon>
        <taxon>Fungi</taxon>
        <taxon>Dikarya</taxon>
        <taxon>Basidiomycota</taxon>
        <taxon>Agaricomycotina</taxon>
        <taxon>Agaricomycetes</taxon>
        <taxon>Agaricomycetidae</taxon>
        <taxon>Agaricales</taxon>
        <taxon>Marasmiineae</taxon>
        <taxon>Mycenaceae</taxon>
        <taxon>Mycena</taxon>
    </lineage>
</organism>
<proteinExistence type="predicted"/>
<dbReference type="Proteomes" id="UP000613580">
    <property type="component" value="Unassembled WGS sequence"/>
</dbReference>
<dbReference type="SUPFAM" id="SSF81383">
    <property type="entry name" value="F-box domain"/>
    <property type="match status" value="1"/>
</dbReference>
<evidence type="ECO:0008006" key="4">
    <source>
        <dbReference type="Google" id="ProtNLM"/>
    </source>
</evidence>
<feature type="compositionally biased region" description="Polar residues" evidence="1">
    <location>
        <begin position="1"/>
        <end position="17"/>
    </location>
</feature>
<dbReference type="InterPro" id="IPR036047">
    <property type="entry name" value="F-box-like_dom_sf"/>
</dbReference>